<dbReference type="RefSeq" id="WP_115544026.1">
    <property type="nucleotide sequence ID" value="NZ_NXLQ01000136.1"/>
</dbReference>
<evidence type="ECO:0000256" key="5">
    <source>
        <dbReference type="ARBA" id="ARBA00023136"/>
    </source>
</evidence>
<dbReference type="GO" id="GO:0005886">
    <property type="term" value="C:plasma membrane"/>
    <property type="evidence" value="ECO:0007669"/>
    <property type="project" value="UniProtKB-SubCell"/>
</dbReference>
<organism evidence="7 8">
    <name type="scientific">Helicobacter didelphidarum</name>
    <dbReference type="NCBI Taxonomy" id="2040648"/>
    <lineage>
        <taxon>Bacteria</taxon>
        <taxon>Pseudomonadati</taxon>
        <taxon>Campylobacterota</taxon>
        <taxon>Epsilonproteobacteria</taxon>
        <taxon>Campylobacterales</taxon>
        <taxon>Helicobacteraceae</taxon>
        <taxon>Helicobacter</taxon>
    </lineage>
</organism>
<sequence length="235" mass="26972">MVNCCNNLKMSTKLIFVVLLIVVTLLVAVSTLNYQKTSKETMEVYEGIQQLALNAAYNTTDITMNIEAQRYLKTIADSLTQVDQHDVFAQRNILREASKLLEYPSIYVVYDNDGRTLVEDFKHDNYSPIINDWDYLEDLRNKVWYQAAKNANQLIITPTYESSAGANKGKLLSTAAIPIIKNGQFIGVVGLDIFVHEFQQRFQNLKRPEIPSMRIFITKILLLLQVRLRPLERLP</sequence>
<keyword evidence="8" id="KW-1185">Reference proteome</keyword>
<accession>A0A3D8I2N9</accession>
<dbReference type="AlphaFoldDB" id="A0A3D8I2N9"/>
<dbReference type="Pfam" id="PF02743">
    <property type="entry name" value="dCache_1"/>
    <property type="match status" value="1"/>
</dbReference>
<dbReference type="SUPFAM" id="SSF103190">
    <property type="entry name" value="Sensory domain-like"/>
    <property type="match status" value="1"/>
</dbReference>
<gene>
    <name evidence="7" type="ORF">CQA53_11510</name>
</gene>
<dbReference type="EMBL" id="NXLQ01000136">
    <property type="protein sequence ID" value="RDU59357.1"/>
    <property type="molecule type" value="Genomic_DNA"/>
</dbReference>
<feature type="domain" description="Cache" evidence="6">
    <location>
        <begin position="49"/>
        <end position="205"/>
    </location>
</feature>
<name>A0A3D8I2N9_9HELI</name>
<keyword evidence="3" id="KW-0812">Transmembrane</keyword>
<evidence type="ECO:0000256" key="2">
    <source>
        <dbReference type="ARBA" id="ARBA00022475"/>
    </source>
</evidence>
<reference evidence="7 8" key="1">
    <citation type="submission" date="2018-04" db="EMBL/GenBank/DDBJ databases">
        <title>Novel Campyloabacter and Helicobacter Species and Strains.</title>
        <authorList>
            <person name="Mannion A.J."/>
            <person name="Shen Z."/>
            <person name="Fox J.G."/>
        </authorList>
    </citation>
    <scope>NUCLEOTIDE SEQUENCE [LARGE SCALE GENOMIC DNA]</scope>
    <source>
        <strain evidence="7 8">MIT 17-337</strain>
    </source>
</reference>
<dbReference type="InterPro" id="IPR029151">
    <property type="entry name" value="Sensor-like_sf"/>
</dbReference>
<dbReference type="OrthoDB" id="5348717at2"/>
<evidence type="ECO:0000256" key="4">
    <source>
        <dbReference type="ARBA" id="ARBA00022989"/>
    </source>
</evidence>
<evidence type="ECO:0000259" key="6">
    <source>
        <dbReference type="Pfam" id="PF02743"/>
    </source>
</evidence>
<proteinExistence type="predicted"/>
<keyword evidence="4" id="KW-1133">Transmembrane helix</keyword>
<comment type="subcellular location">
    <subcellularLocation>
        <location evidence="1">Cell membrane</location>
        <topology evidence="1">Multi-pass membrane protein</topology>
    </subcellularLocation>
</comment>
<protein>
    <recommendedName>
        <fullName evidence="6">Cache domain-containing protein</fullName>
    </recommendedName>
</protein>
<evidence type="ECO:0000313" key="8">
    <source>
        <dbReference type="Proteomes" id="UP000256379"/>
    </source>
</evidence>
<dbReference type="InterPro" id="IPR033479">
    <property type="entry name" value="dCache_1"/>
</dbReference>
<dbReference type="Proteomes" id="UP000256379">
    <property type="component" value="Unassembled WGS sequence"/>
</dbReference>
<keyword evidence="5" id="KW-0472">Membrane</keyword>
<evidence type="ECO:0000313" key="7">
    <source>
        <dbReference type="EMBL" id="RDU59357.1"/>
    </source>
</evidence>
<evidence type="ECO:0000256" key="3">
    <source>
        <dbReference type="ARBA" id="ARBA00022692"/>
    </source>
</evidence>
<comment type="caution">
    <text evidence="7">The sequence shown here is derived from an EMBL/GenBank/DDBJ whole genome shotgun (WGS) entry which is preliminary data.</text>
</comment>
<dbReference type="CDD" id="cd12913">
    <property type="entry name" value="PDC1_MCP_like"/>
    <property type="match status" value="1"/>
</dbReference>
<evidence type="ECO:0000256" key="1">
    <source>
        <dbReference type="ARBA" id="ARBA00004651"/>
    </source>
</evidence>
<dbReference type="Gene3D" id="3.30.450.20">
    <property type="entry name" value="PAS domain"/>
    <property type="match status" value="1"/>
</dbReference>
<keyword evidence="2" id="KW-1003">Cell membrane</keyword>